<accession>A0A7X6A2X7</accession>
<dbReference type="RefSeq" id="WP_167211965.1">
    <property type="nucleotide sequence ID" value="NZ_JAASRO010000001.1"/>
</dbReference>
<dbReference type="AlphaFoldDB" id="A0A7X6A2X7"/>
<comment type="similarity">
    <text evidence="1">Belongs to the AHA1 family.</text>
</comment>
<proteinExistence type="inferred from homology"/>
<evidence type="ECO:0000259" key="2">
    <source>
        <dbReference type="Pfam" id="PF08327"/>
    </source>
</evidence>
<dbReference type="Pfam" id="PF08327">
    <property type="entry name" value="AHSA1"/>
    <property type="match status" value="1"/>
</dbReference>
<dbReference type="Proteomes" id="UP000555407">
    <property type="component" value="Unassembled WGS sequence"/>
</dbReference>
<dbReference type="SUPFAM" id="SSF55961">
    <property type="entry name" value="Bet v1-like"/>
    <property type="match status" value="1"/>
</dbReference>
<evidence type="ECO:0000313" key="3">
    <source>
        <dbReference type="EMBL" id="NIK59732.1"/>
    </source>
</evidence>
<dbReference type="InterPro" id="IPR013538">
    <property type="entry name" value="ASHA1/2-like_C"/>
</dbReference>
<keyword evidence="4" id="KW-1185">Reference proteome</keyword>
<dbReference type="Gene3D" id="3.30.530.20">
    <property type="match status" value="1"/>
</dbReference>
<organism evidence="3 4">
    <name type="scientific">Kribbella shirazensis</name>
    <dbReference type="NCBI Taxonomy" id="1105143"/>
    <lineage>
        <taxon>Bacteria</taxon>
        <taxon>Bacillati</taxon>
        <taxon>Actinomycetota</taxon>
        <taxon>Actinomycetes</taxon>
        <taxon>Propionibacteriales</taxon>
        <taxon>Kribbellaceae</taxon>
        <taxon>Kribbella</taxon>
    </lineage>
</organism>
<reference evidence="3 4" key="1">
    <citation type="submission" date="2020-03" db="EMBL/GenBank/DDBJ databases">
        <title>Sequencing the genomes of 1000 actinobacteria strains.</title>
        <authorList>
            <person name="Klenk H.-P."/>
        </authorList>
    </citation>
    <scope>NUCLEOTIDE SEQUENCE [LARGE SCALE GENOMIC DNA]</scope>
    <source>
        <strain evidence="3 4">DSM 45490</strain>
    </source>
</reference>
<evidence type="ECO:0000313" key="4">
    <source>
        <dbReference type="Proteomes" id="UP000555407"/>
    </source>
</evidence>
<dbReference type="EMBL" id="JAASRO010000001">
    <property type="protein sequence ID" value="NIK59732.1"/>
    <property type="molecule type" value="Genomic_DNA"/>
</dbReference>
<dbReference type="InterPro" id="IPR023393">
    <property type="entry name" value="START-like_dom_sf"/>
</dbReference>
<feature type="domain" description="Activator of Hsp90 ATPase homologue 1/2-like C-terminal" evidence="2">
    <location>
        <begin position="12"/>
        <end position="142"/>
    </location>
</feature>
<name>A0A7X6A2X7_9ACTN</name>
<sequence length="148" mass="16949">MDELTAEVEVPVPAAVAFELFTDEFGRWWPPEFSWSGADLLTDMGILDGVLYELGPHGLQWDWGRVLAWEPGRRFVFSWQIGPDRVPVPRAEDASEVEVTFDGSSVRVVHRGWERHGDAGDDYRENFEQVWPYALGRFAEHVGRSSER</sequence>
<comment type="caution">
    <text evidence="3">The sequence shown here is derived from an EMBL/GenBank/DDBJ whole genome shotgun (WGS) entry which is preliminary data.</text>
</comment>
<gene>
    <name evidence="3" type="ORF">BJY22_005449</name>
</gene>
<evidence type="ECO:0000256" key="1">
    <source>
        <dbReference type="ARBA" id="ARBA00006817"/>
    </source>
</evidence>
<protein>
    <submittedName>
        <fullName evidence="3">Uncharacterized protein YndB with AHSA1/START domain</fullName>
    </submittedName>
</protein>